<sequence length="338" mass="37648">MERKEEILKIFPRELRQILGKVPAKFSQLQEIRLRAGKPALLVCGGREYAIGIGGELLKTEEMEPLEFEGKGKRALCIISPEQLSQIVEYMSSYSLYAAEEEIRQGFFTIQGGHRIGLGGRTVVQNQEIRLMKFISFLNVRIAHQIIGCADDLMGFLYQKEAGESRFLNTLLISPPRMGKTTMLRDIIRHISWGGPGIPGMTVGVVDERSELGACYQGIPQNDLGPRTDILDCCPKVQGMMMLVRSMSPQVVAVDEIGGSEDAKALDYVRNCGCAIAATAHGTSFKDVKEKKDLGRLVDEGCFERYIILEKGTLKGRTIRILDREGHWLQNIEIGEEG</sequence>
<proteinExistence type="predicted"/>
<dbReference type="PANTHER" id="PTHR20953">
    <property type="entry name" value="KINASE-RELATED"/>
    <property type="match status" value="1"/>
</dbReference>
<dbReference type="InterPro" id="IPR014217">
    <property type="entry name" value="Spore_III_AA"/>
</dbReference>
<dbReference type="InterPro" id="IPR045735">
    <property type="entry name" value="Spore_III_AA_AAA+_ATPase"/>
</dbReference>
<evidence type="ECO:0000256" key="1">
    <source>
        <dbReference type="ARBA" id="ARBA00022741"/>
    </source>
</evidence>
<dbReference type="NCBIfam" id="TIGR02858">
    <property type="entry name" value="spore_III_AA"/>
    <property type="match status" value="1"/>
</dbReference>
<feature type="domain" description="Stage III sporulation protein AA AAA+ ATPase" evidence="3">
    <location>
        <begin position="1"/>
        <end position="327"/>
    </location>
</feature>
<reference evidence="4" key="2">
    <citation type="submission" date="2021-04" db="EMBL/GenBank/DDBJ databases">
        <authorList>
            <person name="Gilroy R."/>
        </authorList>
    </citation>
    <scope>NUCLEOTIDE SEQUENCE</scope>
    <source>
        <strain evidence="4">CHK198-12963</strain>
    </source>
</reference>
<dbReference type="AlphaFoldDB" id="A0A9D2PRU8"/>
<dbReference type="SUPFAM" id="SSF52540">
    <property type="entry name" value="P-loop containing nucleoside triphosphate hydrolases"/>
    <property type="match status" value="1"/>
</dbReference>
<accession>A0A9D2PRU8</accession>
<protein>
    <submittedName>
        <fullName evidence="4">Stage III sporulation protein AA</fullName>
    </submittedName>
</protein>
<name>A0A9D2PRU8_9FIRM</name>
<dbReference type="InterPro" id="IPR027417">
    <property type="entry name" value="P-loop_NTPase"/>
</dbReference>
<reference evidence="4" key="1">
    <citation type="journal article" date="2021" name="PeerJ">
        <title>Extensive microbial diversity within the chicken gut microbiome revealed by metagenomics and culture.</title>
        <authorList>
            <person name="Gilroy R."/>
            <person name="Ravi A."/>
            <person name="Getino M."/>
            <person name="Pursley I."/>
            <person name="Horton D.L."/>
            <person name="Alikhan N.F."/>
            <person name="Baker D."/>
            <person name="Gharbi K."/>
            <person name="Hall N."/>
            <person name="Watson M."/>
            <person name="Adriaenssens E.M."/>
            <person name="Foster-Nyarko E."/>
            <person name="Jarju S."/>
            <person name="Secka A."/>
            <person name="Antonio M."/>
            <person name="Oren A."/>
            <person name="Chaudhuri R.R."/>
            <person name="La Ragione R."/>
            <person name="Hildebrand F."/>
            <person name="Pallen M.J."/>
        </authorList>
    </citation>
    <scope>NUCLEOTIDE SEQUENCE</scope>
    <source>
        <strain evidence="4">CHK198-12963</strain>
    </source>
</reference>
<comment type="caution">
    <text evidence="4">The sequence shown here is derived from an EMBL/GenBank/DDBJ whole genome shotgun (WGS) entry which is preliminary data.</text>
</comment>
<evidence type="ECO:0000259" key="3">
    <source>
        <dbReference type="Pfam" id="PF19568"/>
    </source>
</evidence>
<organism evidence="4 5">
    <name type="scientific">Candidatus Enterocloster excrementigallinarum</name>
    <dbReference type="NCBI Taxonomy" id="2838558"/>
    <lineage>
        <taxon>Bacteria</taxon>
        <taxon>Bacillati</taxon>
        <taxon>Bacillota</taxon>
        <taxon>Clostridia</taxon>
        <taxon>Lachnospirales</taxon>
        <taxon>Lachnospiraceae</taxon>
        <taxon>Enterocloster</taxon>
    </lineage>
</organism>
<dbReference type="Proteomes" id="UP000823863">
    <property type="component" value="Unassembled WGS sequence"/>
</dbReference>
<dbReference type="PANTHER" id="PTHR20953:SF3">
    <property type="entry name" value="P-LOOP CONTAINING NUCLEOSIDE TRIPHOSPHATE HYDROLASES SUPERFAMILY PROTEIN"/>
    <property type="match status" value="1"/>
</dbReference>
<dbReference type="Pfam" id="PF19568">
    <property type="entry name" value="Spore_III_AA"/>
    <property type="match status" value="1"/>
</dbReference>
<keyword evidence="2" id="KW-0067">ATP-binding</keyword>
<evidence type="ECO:0000313" key="5">
    <source>
        <dbReference type="Proteomes" id="UP000823863"/>
    </source>
</evidence>
<dbReference type="Gene3D" id="3.40.50.300">
    <property type="entry name" value="P-loop containing nucleotide triphosphate hydrolases"/>
    <property type="match status" value="1"/>
</dbReference>
<keyword evidence="1" id="KW-0547">Nucleotide-binding</keyword>
<evidence type="ECO:0000256" key="2">
    <source>
        <dbReference type="ARBA" id="ARBA00022840"/>
    </source>
</evidence>
<gene>
    <name evidence="4" type="primary">spoIIIAA</name>
    <name evidence="4" type="ORF">H9931_00760</name>
</gene>
<evidence type="ECO:0000313" key="4">
    <source>
        <dbReference type="EMBL" id="HJC65239.1"/>
    </source>
</evidence>
<dbReference type="EMBL" id="DWWB01000003">
    <property type="protein sequence ID" value="HJC65239.1"/>
    <property type="molecule type" value="Genomic_DNA"/>
</dbReference>
<dbReference type="GO" id="GO:0005524">
    <property type="term" value="F:ATP binding"/>
    <property type="evidence" value="ECO:0007669"/>
    <property type="project" value="UniProtKB-KW"/>
</dbReference>